<name>A0A939NKA6_SERMA</name>
<reference evidence="2" key="1">
    <citation type="submission" date="2021-03" db="EMBL/GenBank/DDBJ databases">
        <title>Molecular epidemiology and mechanisms of colistin and carbapenem resistance in Enterobacteriaceae from clinical isolates, the environment and porcine samples in Pretoria, South Africa.</title>
        <authorList>
            <person name="Bogoshi D."/>
            <person name="Mbelle N.M."/>
            <person name="Naidoo V."/>
            <person name="Osei Sekyere J."/>
        </authorList>
    </citation>
    <scope>NUCLEOTIDE SEQUENCE</scope>
    <source>
        <strain evidence="2">C080</strain>
    </source>
</reference>
<dbReference type="AlphaFoldDB" id="A0A939NKA6"/>
<organism evidence="2">
    <name type="scientific">Serratia marcescens</name>
    <dbReference type="NCBI Taxonomy" id="615"/>
    <lineage>
        <taxon>Bacteria</taxon>
        <taxon>Pseudomonadati</taxon>
        <taxon>Pseudomonadota</taxon>
        <taxon>Gammaproteobacteria</taxon>
        <taxon>Enterobacterales</taxon>
        <taxon>Yersiniaceae</taxon>
        <taxon>Serratia</taxon>
    </lineage>
</organism>
<dbReference type="EMBL" id="JAGETR010000097">
    <property type="protein sequence ID" value="MBO2007068.1"/>
    <property type="molecule type" value="Genomic_DNA"/>
</dbReference>
<accession>A0A939NKA6</accession>
<gene>
    <name evidence="2" type="ORF">J4732_15270</name>
    <name evidence="3" type="ORF">J4732_15440</name>
</gene>
<proteinExistence type="predicted"/>
<feature type="region of interest" description="Disordered" evidence="1">
    <location>
        <begin position="26"/>
        <end position="53"/>
    </location>
</feature>
<evidence type="ECO:0000256" key="1">
    <source>
        <dbReference type="SAM" id="MobiDB-lite"/>
    </source>
</evidence>
<protein>
    <submittedName>
        <fullName evidence="2">Uncharacterized protein</fullName>
    </submittedName>
</protein>
<comment type="caution">
    <text evidence="2">The sequence shown here is derived from an EMBL/GenBank/DDBJ whole genome shotgun (WGS) entry which is preliminary data.</text>
</comment>
<sequence length="53" mass="6181">MARQTAVVTVDLRPLHRGQEYRQRLPRWPRFPGRGGPFTPPPTYSPIQRPKTL</sequence>
<evidence type="ECO:0000313" key="3">
    <source>
        <dbReference type="EMBL" id="MBO2007086.1"/>
    </source>
</evidence>
<dbReference type="EMBL" id="JAGETR010000098">
    <property type="protein sequence ID" value="MBO2007086.1"/>
    <property type="molecule type" value="Genomic_DNA"/>
</dbReference>
<evidence type="ECO:0000313" key="2">
    <source>
        <dbReference type="EMBL" id="MBO2007068.1"/>
    </source>
</evidence>